<name>A0ABV3N8T0_9ACTO</name>
<feature type="signal peptide" evidence="1">
    <location>
        <begin position="1"/>
        <end position="24"/>
    </location>
</feature>
<dbReference type="PANTHER" id="PTHR43649:SF12">
    <property type="entry name" value="DIACETYLCHITOBIOSE BINDING PROTEIN DASA"/>
    <property type="match status" value="1"/>
</dbReference>
<accession>A0ABV3N8T0</accession>
<protein>
    <submittedName>
        <fullName evidence="2">ABC transporter substrate-binding protein</fullName>
    </submittedName>
</protein>
<gene>
    <name evidence="2" type="ORF">V3M73_00855</name>
</gene>
<reference evidence="2 3" key="1">
    <citation type="submission" date="2024-01" db="EMBL/GenBank/DDBJ databases">
        <title>Genomic analysis and antimicrobial resistance profiles of Trueperella pyogenes isolated from domestic and wild animals.</title>
        <authorList>
            <person name="Magossi G."/>
            <person name="Gzyl K.E."/>
            <person name="Holman D.B."/>
            <person name="Amat S."/>
        </authorList>
    </citation>
    <scope>NUCLEOTIDE SEQUENCE [LARGE SCALE GENOMIC DNA]</scope>
    <source>
        <strain evidence="2 3">1494</strain>
    </source>
</reference>
<dbReference type="RefSeq" id="WP_367191290.1">
    <property type="nucleotide sequence ID" value="NZ_JBAGLR010000001.1"/>
</dbReference>
<dbReference type="PANTHER" id="PTHR43649">
    <property type="entry name" value="ARABINOSE-BINDING PROTEIN-RELATED"/>
    <property type="match status" value="1"/>
</dbReference>
<dbReference type="Gene3D" id="3.40.190.10">
    <property type="entry name" value="Periplasmic binding protein-like II"/>
    <property type="match status" value="1"/>
</dbReference>
<organism evidence="2 3">
    <name type="scientific">Trueperella pyogenes</name>
    <dbReference type="NCBI Taxonomy" id="1661"/>
    <lineage>
        <taxon>Bacteria</taxon>
        <taxon>Bacillati</taxon>
        <taxon>Actinomycetota</taxon>
        <taxon>Actinomycetes</taxon>
        <taxon>Actinomycetales</taxon>
        <taxon>Actinomycetaceae</taxon>
        <taxon>Trueperella</taxon>
    </lineage>
</organism>
<dbReference type="InterPro" id="IPR006059">
    <property type="entry name" value="SBP"/>
</dbReference>
<feature type="chain" id="PRO_5046200417" evidence="1">
    <location>
        <begin position="25"/>
        <end position="433"/>
    </location>
</feature>
<evidence type="ECO:0000313" key="2">
    <source>
        <dbReference type="EMBL" id="MEW6953575.1"/>
    </source>
</evidence>
<comment type="caution">
    <text evidence="2">The sequence shown here is derived from an EMBL/GenBank/DDBJ whole genome shotgun (WGS) entry which is preliminary data.</text>
</comment>
<dbReference type="CDD" id="cd14748">
    <property type="entry name" value="PBP2_UgpB"/>
    <property type="match status" value="1"/>
</dbReference>
<sequence>MKRVSLAALGLVATLCLASCSAGGTDNGANSATDGGTASGGSKPVDISVWHYWDGANADAFDSLVAEYNKSQSRVHVTTSNVPNADFLTKLKTSASSQSLPDIAVGDLVWVPQVAQIGELADLSSFMEDKILKDINPALKTYGSLDGKQVSVPVSANNLAYMYNRDLFSQAGLDPDKPPTTWEELAKQGAQIHEKTGKPGYDLFTEAGDNGEGLTWNFQVSLWQAGGEFLTKDNSAAAFNSPQGLKALEFWKKLIDSGVSRYAGWGEFEKGAGGSAQEGSWMVGIWAPDPPFNFDTAPLPYPEGGVQATNLGGEQAMVFKNSEERSAASADFISWFLQDTQVKKWSQKTGMIPVTQSVADSEDYRSWVEKNEPRLLPYIQQMKYARTRPNTALYPKISYAFAKEIERAFAGEVSAQEALDNAEKAVNKIISNG</sequence>
<proteinExistence type="predicted"/>
<keyword evidence="1" id="KW-0732">Signal</keyword>
<dbReference type="Proteomes" id="UP001555100">
    <property type="component" value="Unassembled WGS sequence"/>
</dbReference>
<dbReference type="SUPFAM" id="SSF53850">
    <property type="entry name" value="Periplasmic binding protein-like II"/>
    <property type="match status" value="1"/>
</dbReference>
<evidence type="ECO:0000313" key="3">
    <source>
        <dbReference type="Proteomes" id="UP001555100"/>
    </source>
</evidence>
<dbReference type="EMBL" id="JBAGNM010000001">
    <property type="protein sequence ID" value="MEW6953575.1"/>
    <property type="molecule type" value="Genomic_DNA"/>
</dbReference>
<keyword evidence="3" id="KW-1185">Reference proteome</keyword>
<dbReference type="Pfam" id="PF13416">
    <property type="entry name" value="SBP_bac_8"/>
    <property type="match status" value="1"/>
</dbReference>
<dbReference type="InterPro" id="IPR050490">
    <property type="entry name" value="Bact_solute-bd_prot1"/>
</dbReference>
<evidence type="ECO:0000256" key="1">
    <source>
        <dbReference type="SAM" id="SignalP"/>
    </source>
</evidence>